<protein>
    <submittedName>
        <fullName evidence="1">Uncharacterized protein</fullName>
    </submittedName>
</protein>
<dbReference type="RefSeq" id="WP_181608863.1">
    <property type="nucleotide sequence ID" value="NZ_BAABAM010000001.1"/>
</dbReference>
<dbReference type="EMBL" id="JACDUR010000001">
    <property type="protein sequence ID" value="MBA2890145.1"/>
    <property type="molecule type" value="Genomic_DNA"/>
</dbReference>
<dbReference type="AlphaFoldDB" id="A0A7W0CFD2"/>
<sequence length="56" mass="5785">MTREHLAAAATVTALLVAWEITPRSGVVSAASPIALSRVLPEIRQIVADPPPPDAG</sequence>
<proteinExistence type="predicted"/>
<accession>A0A7W0CFD2</accession>
<gene>
    <name evidence="1" type="ORF">HNR30_001480</name>
</gene>
<reference evidence="1 2" key="1">
    <citation type="submission" date="2020-07" db="EMBL/GenBank/DDBJ databases">
        <title>Genomic Encyclopedia of Type Strains, Phase IV (KMG-IV): sequencing the most valuable type-strain genomes for metagenomic binning, comparative biology and taxonomic classification.</title>
        <authorList>
            <person name="Goeker M."/>
        </authorList>
    </citation>
    <scope>NUCLEOTIDE SEQUENCE [LARGE SCALE GENOMIC DNA]</scope>
    <source>
        <strain evidence="1 2">DSM 45533</strain>
    </source>
</reference>
<dbReference type="Proteomes" id="UP000530928">
    <property type="component" value="Unassembled WGS sequence"/>
</dbReference>
<organism evidence="1 2">
    <name type="scientific">Nonomuraea soli</name>
    <dbReference type="NCBI Taxonomy" id="1032476"/>
    <lineage>
        <taxon>Bacteria</taxon>
        <taxon>Bacillati</taxon>
        <taxon>Actinomycetota</taxon>
        <taxon>Actinomycetes</taxon>
        <taxon>Streptosporangiales</taxon>
        <taxon>Streptosporangiaceae</taxon>
        <taxon>Nonomuraea</taxon>
    </lineage>
</organism>
<keyword evidence="2" id="KW-1185">Reference proteome</keyword>
<name>A0A7W0CFD2_9ACTN</name>
<comment type="caution">
    <text evidence="1">The sequence shown here is derived from an EMBL/GenBank/DDBJ whole genome shotgun (WGS) entry which is preliminary data.</text>
</comment>
<evidence type="ECO:0000313" key="1">
    <source>
        <dbReference type="EMBL" id="MBA2890145.1"/>
    </source>
</evidence>
<evidence type="ECO:0000313" key="2">
    <source>
        <dbReference type="Proteomes" id="UP000530928"/>
    </source>
</evidence>